<dbReference type="PANTHER" id="PTHR47561:SF1">
    <property type="entry name" value="POLYSACCHARIDE DEACETYLASE FAMILY PROTEIN (AFU_ORTHOLOGUE AFUA_6G05030)"/>
    <property type="match status" value="1"/>
</dbReference>
<dbReference type="PANTHER" id="PTHR47561">
    <property type="entry name" value="POLYSACCHARIDE DEACETYLASE FAMILY PROTEIN (AFU_ORTHOLOGUE AFUA_6G05030)"/>
    <property type="match status" value="1"/>
</dbReference>
<dbReference type="Proteomes" id="UP000321046">
    <property type="component" value="Unassembled WGS sequence"/>
</dbReference>
<dbReference type="AlphaFoldDB" id="A0A5C6WVG2"/>
<dbReference type="PROSITE" id="PS51677">
    <property type="entry name" value="NODB"/>
    <property type="match status" value="1"/>
</dbReference>
<dbReference type="InterPro" id="IPR002509">
    <property type="entry name" value="NODB_dom"/>
</dbReference>
<feature type="domain" description="NodB homology" evidence="1">
    <location>
        <begin position="26"/>
        <end position="155"/>
    </location>
</feature>
<organism evidence="2 3">
    <name type="scientific">Lujinxingia vulgaris</name>
    <dbReference type="NCBI Taxonomy" id="2600176"/>
    <lineage>
        <taxon>Bacteria</taxon>
        <taxon>Deltaproteobacteria</taxon>
        <taxon>Bradymonadales</taxon>
        <taxon>Lujinxingiaceae</taxon>
        <taxon>Lujinxingia</taxon>
    </lineage>
</organism>
<evidence type="ECO:0000313" key="2">
    <source>
        <dbReference type="EMBL" id="TXD32745.1"/>
    </source>
</evidence>
<dbReference type="SUPFAM" id="SSF88713">
    <property type="entry name" value="Glycoside hydrolase/deacetylase"/>
    <property type="match status" value="1"/>
</dbReference>
<sequence>MSAHASVSVDLDALTCYRQIHGLPLQPVGSAGDITWRVGVARLLDLFKEHALHATLFVVGRDLEHDAHRELATRAHREGHELANHTYDHFYDLRRRTPDVIHAQLLRCDDAIEATGAPRPVGFRTPGYNLSTTLLQTSQQLGHRYDASVFGCGPYWLAKAAVMAFRELRGEPSRSDRTDVRALRAPRSPYIPDLHHFWRRDTTPPADPASTYWEVPVAVLPAGSFPLIGTSLHLLDAPGLERLWPLIEASFPAYFDLEFHALDFIDADDIRDEPDADLLIARQPDLRIPWQTKRARYARTLSLMAAQRTLTPMHQLFATPKAGELFA</sequence>
<accession>A0A5C6WVG2</accession>
<dbReference type="RefSeq" id="WP_146976046.1">
    <property type="nucleotide sequence ID" value="NZ_VOSL01000112.1"/>
</dbReference>
<name>A0A5C6WVG2_9DELT</name>
<protein>
    <submittedName>
        <fullName evidence="2">Polysaccharide deacetylase family protein</fullName>
    </submittedName>
</protein>
<comment type="caution">
    <text evidence="2">The sequence shown here is derived from an EMBL/GenBank/DDBJ whole genome shotgun (WGS) entry which is preliminary data.</text>
</comment>
<evidence type="ECO:0000313" key="3">
    <source>
        <dbReference type="Proteomes" id="UP000321046"/>
    </source>
</evidence>
<evidence type="ECO:0000259" key="1">
    <source>
        <dbReference type="PROSITE" id="PS51677"/>
    </source>
</evidence>
<dbReference type="GO" id="GO:0016810">
    <property type="term" value="F:hydrolase activity, acting on carbon-nitrogen (but not peptide) bonds"/>
    <property type="evidence" value="ECO:0007669"/>
    <property type="project" value="InterPro"/>
</dbReference>
<dbReference type="Pfam" id="PF01522">
    <property type="entry name" value="Polysacc_deac_1"/>
    <property type="match status" value="1"/>
</dbReference>
<dbReference type="GO" id="GO:0005975">
    <property type="term" value="P:carbohydrate metabolic process"/>
    <property type="evidence" value="ECO:0007669"/>
    <property type="project" value="InterPro"/>
</dbReference>
<dbReference type="OrthoDB" id="9763050at2"/>
<reference evidence="2 3" key="1">
    <citation type="submission" date="2019-08" db="EMBL/GenBank/DDBJ databases">
        <title>Bradymonadales sp. TMQ2.</title>
        <authorList>
            <person name="Liang Q."/>
        </authorList>
    </citation>
    <scope>NUCLEOTIDE SEQUENCE [LARGE SCALE GENOMIC DNA]</scope>
    <source>
        <strain evidence="2 3">TMQ2</strain>
    </source>
</reference>
<dbReference type="EMBL" id="VOSL01000112">
    <property type="protein sequence ID" value="TXD32745.1"/>
    <property type="molecule type" value="Genomic_DNA"/>
</dbReference>
<proteinExistence type="predicted"/>
<gene>
    <name evidence="2" type="ORF">FRC96_16505</name>
</gene>
<dbReference type="InterPro" id="IPR011330">
    <property type="entry name" value="Glyco_hydro/deAcase_b/a-brl"/>
</dbReference>
<dbReference type="Gene3D" id="3.20.20.370">
    <property type="entry name" value="Glycoside hydrolase/deacetylase"/>
    <property type="match status" value="1"/>
</dbReference>